<evidence type="ECO:0000259" key="1">
    <source>
        <dbReference type="Pfam" id="PF13460"/>
    </source>
</evidence>
<dbReference type="Pfam" id="PF13460">
    <property type="entry name" value="NAD_binding_10"/>
    <property type="match status" value="1"/>
</dbReference>
<dbReference type="InterPro" id="IPR016040">
    <property type="entry name" value="NAD(P)-bd_dom"/>
</dbReference>
<dbReference type="CDD" id="cd05243">
    <property type="entry name" value="SDR_a5"/>
    <property type="match status" value="1"/>
</dbReference>
<dbReference type="PANTHER" id="PTHR15020">
    <property type="entry name" value="FLAVIN REDUCTASE-RELATED"/>
    <property type="match status" value="1"/>
</dbReference>
<dbReference type="Gene3D" id="3.40.50.720">
    <property type="entry name" value="NAD(P)-binding Rossmann-like Domain"/>
    <property type="match status" value="1"/>
</dbReference>
<dbReference type="PANTHER" id="PTHR15020:SF50">
    <property type="entry name" value="UPF0659 PROTEIN YMR090W"/>
    <property type="match status" value="1"/>
</dbReference>
<dbReference type="InterPro" id="IPR036291">
    <property type="entry name" value="NAD(P)-bd_dom_sf"/>
</dbReference>
<accession>A0A7X9LE76</accession>
<dbReference type="RefSeq" id="WP_193523617.1">
    <property type="nucleotide sequence ID" value="NZ_JABASA010000012.1"/>
</dbReference>
<dbReference type="SUPFAM" id="SSF51735">
    <property type="entry name" value="NAD(P)-binding Rossmann-fold domains"/>
    <property type="match status" value="1"/>
</dbReference>
<sequence length="210" mass="22998">MKVFVVGATGRVAQHLIQNLAEKHSVYAAARKPEKIIKHKNITAVPFDLHDDLSVLTERIKGMDAVYFTAGSRGQDLLQVDAFGVVKLAQAAEEAGIKRFILLSSIFALEPDKWHLPGLDKLTNYNIAKFFADHYVVHQTSLDYTILQPARLTEEAASGKIALNPAKPGTNSIADVAHVLAAVLERPNTYGKVIKMSAGDELIETALERL</sequence>
<reference evidence="2 3" key="1">
    <citation type="submission" date="2020-04" db="EMBL/GenBank/DDBJ databases">
        <title>MicrobeNet Type strains.</title>
        <authorList>
            <person name="Nicholson A.C."/>
        </authorList>
    </citation>
    <scope>NUCLEOTIDE SEQUENCE [LARGE SCALE GENOMIC DNA]</scope>
    <source>
        <strain evidence="2 3">DSM 22768</strain>
    </source>
</reference>
<organism evidence="2 3">
    <name type="scientific">Streptococcus ratti</name>
    <dbReference type="NCBI Taxonomy" id="1341"/>
    <lineage>
        <taxon>Bacteria</taxon>
        <taxon>Bacillati</taxon>
        <taxon>Bacillota</taxon>
        <taxon>Bacilli</taxon>
        <taxon>Lactobacillales</taxon>
        <taxon>Streptococcaceae</taxon>
        <taxon>Streptococcus</taxon>
    </lineage>
</organism>
<evidence type="ECO:0000313" key="3">
    <source>
        <dbReference type="Proteomes" id="UP000532121"/>
    </source>
</evidence>
<proteinExistence type="predicted"/>
<feature type="domain" description="NAD(P)-binding" evidence="1">
    <location>
        <begin position="7"/>
        <end position="187"/>
    </location>
</feature>
<comment type="caution">
    <text evidence="2">The sequence shown here is derived from an EMBL/GenBank/DDBJ whole genome shotgun (WGS) entry which is preliminary data.</text>
</comment>
<protein>
    <submittedName>
        <fullName evidence="2">SDR family oxidoreductase</fullName>
    </submittedName>
</protein>
<gene>
    <name evidence="2" type="ORF">HHO37_06635</name>
</gene>
<dbReference type="AlphaFoldDB" id="A0A7X9LE76"/>
<dbReference type="EMBL" id="JABASA010000012">
    <property type="protein sequence ID" value="NMD49337.1"/>
    <property type="molecule type" value="Genomic_DNA"/>
</dbReference>
<name>A0A7X9LE76_STRRT</name>
<evidence type="ECO:0000313" key="2">
    <source>
        <dbReference type="EMBL" id="NMD49337.1"/>
    </source>
</evidence>
<dbReference type="Proteomes" id="UP000532121">
    <property type="component" value="Unassembled WGS sequence"/>
</dbReference>